<feature type="transmembrane region" description="Helical" evidence="7">
    <location>
        <begin position="125"/>
        <end position="144"/>
    </location>
</feature>
<evidence type="ECO:0000313" key="10">
    <source>
        <dbReference type="Proteomes" id="UP001523566"/>
    </source>
</evidence>
<evidence type="ECO:0000256" key="6">
    <source>
        <dbReference type="ARBA" id="ARBA00023136"/>
    </source>
</evidence>
<evidence type="ECO:0000256" key="5">
    <source>
        <dbReference type="ARBA" id="ARBA00022989"/>
    </source>
</evidence>
<feature type="transmembrane region" description="Helical" evidence="7">
    <location>
        <begin position="245"/>
        <end position="264"/>
    </location>
</feature>
<feature type="transmembrane region" description="Helical" evidence="7">
    <location>
        <begin position="214"/>
        <end position="233"/>
    </location>
</feature>
<feature type="domain" description="EamA" evidence="8">
    <location>
        <begin position="5"/>
        <end position="139"/>
    </location>
</feature>
<comment type="caution">
    <text evidence="9">The sequence shown here is derived from an EMBL/GenBank/DDBJ whole genome shotgun (WGS) entry which is preliminary data.</text>
</comment>
<dbReference type="Proteomes" id="UP001523566">
    <property type="component" value="Unassembled WGS sequence"/>
</dbReference>
<feature type="transmembrane region" description="Helical" evidence="7">
    <location>
        <begin position="67"/>
        <end position="86"/>
    </location>
</feature>
<keyword evidence="10" id="KW-1185">Reference proteome</keyword>
<dbReference type="InterPro" id="IPR050638">
    <property type="entry name" value="AA-Vitamin_Transporters"/>
</dbReference>
<gene>
    <name evidence="9" type="ORF">NK125_01430</name>
</gene>
<dbReference type="Gene3D" id="1.10.3730.20">
    <property type="match status" value="1"/>
</dbReference>
<evidence type="ECO:0000256" key="4">
    <source>
        <dbReference type="ARBA" id="ARBA00022692"/>
    </source>
</evidence>
<feature type="domain" description="EamA" evidence="8">
    <location>
        <begin position="154"/>
        <end position="286"/>
    </location>
</feature>
<reference evidence="9 10" key="1">
    <citation type="journal article" date="2022" name="Genome Biol. Evol.">
        <title>Host diet, physiology and behaviors set the stage for Lachnospiraceae cladogenesis.</title>
        <authorList>
            <person name="Vera-Ponce De Leon A."/>
            <person name="Schneider M."/>
            <person name="Jahnes B.C."/>
            <person name="Sadowski V."/>
            <person name="Camuy-Velez L.A."/>
            <person name="Duan J."/>
            <person name="Sabree Z.L."/>
        </authorList>
    </citation>
    <scope>NUCLEOTIDE SEQUENCE [LARGE SCALE GENOMIC DNA]</scope>
    <source>
        <strain evidence="9 10">PAL113</strain>
    </source>
</reference>
<sequence>MKKMAPLLIICATLLWATMGIVTRYIVSIGFTTREAVALRVFASAVFFLVVLLIIDKRKLKVEIQDYKWFLLTGIGSLFINNLSYATTVQRANLSVAVVLLYTAPFFVMIMSILFFRERVTLTKIFALFLSFIGCTFVVGLTTGAVEEGITVTVLIGLLSGFSYSLYTVIGKILLRKYDSLTVASHTFFVGGVVSVLAAHPVHMAKQVVNHMEYMPLAILGSIVSIACPYILYSIALKYVESSKASIIASVEVVAASIYGVVLYGEKIGFLNVLGIVMVITAVTILQIPGKTEKKIES</sequence>
<dbReference type="SUPFAM" id="SSF103481">
    <property type="entry name" value="Multidrug resistance efflux transporter EmrE"/>
    <property type="match status" value="2"/>
</dbReference>
<dbReference type="EMBL" id="JAMZFW010000002">
    <property type="protein sequence ID" value="MCP1101073.1"/>
    <property type="molecule type" value="Genomic_DNA"/>
</dbReference>
<evidence type="ECO:0000256" key="3">
    <source>
        <dbReference type="ARBA" id="ARBA00022475"/>
    </source>
</evidence>
<protein>
    <submittedName>
        <fullName evidence="9">DMT family transporter</fullName>
    </submittedName>
</protein>
<evidence type="ECO:0000256" key="7">
    <source>
        <dbReference type="SAM" id="Phobius"/>
    </source>
</evidence>
<comment type="similarity">
    <text evidence="2">Belongs to the EamA transporter family.</text>
</comment>
<evidence type="ECO:0000256" key="1">
    <source>
        <dbReference type="ARBA" id="ARBA00004651"/>
    </source>
</evidence>
<feature type="transmembrane region" description="Helical" evidence="7">
    <location>
        <begin position="150"/>
        <end position="169"/>
    </location>
</feature>
<accession>A0ABT1E5P4</accession>
<dbReference type="InterPro" id="IPR037185">
    <property type="entry name" value="EmrE-like"/>
</dbReference>
<dbReference type="PANTHER" id="PTHR32322">
    <property type="entry name" value="INNER MEMBRANE TRANSPORTER"/>
    <property type="match status" value="1"/>
</dbReference>
<organism evidence="9 10">
    <name type="scientific">Aequitasia blattaphilus</name>
    <dbReference type="NCBI Taxonomy" id="2949332"/>
    <lineage>
        <taxon>Bacteria</taxon>
        <taxon>Bacillati</taxon>
        <taxon>Bacillota</taxon>
        <taxon>Clostridia</taxon>
        <taxon>Lachnospirales</taxon>
        <taxon>Lachnospiraceae</taxon>
        <taxon>Aequitasia</taxon>
    </lineage>
</organism>
<evidence type="ECO:0000259" key="8">
    <source>
        <dbReference type="Pfam" id="PF00892"/>
    </source>
</evidence>
<proteinExistence type="inferred from homology"/>
<comment type="subcellular location">
    <subcellularLocation>
        <location evidence="1">Cell membrane</location>
        <topology evidence="1">Multi-pass membrane protein</topology>
    </subcellularLocation>
</comment>
<feature type="transmembrane region" description="Helical" evidence="7">
    <location>
        <begin position="270"/>
        <end position="288"/>
    </location>
</feature>
<feature type="transmembrane region" description="Helical" evidence="7">
    <location>
        <begin position="36"/>
        <end position="55"/>
    </location>
</feature>
<dbReference type="InterPro" id="IPR000620">
    <property type="entry name" value="EamA_dom"/>
</dbReference>
<evidence type="ECO:0000313" key="9">
    <source>
        <dbReference type="EMBL" id="MCP1101073.1"/>
    </source>
</evidence>
<dbReference type="PANTHER" id="PTHR32322:SF18">
    <property type="entry name" value="S-ADENOSYLMETHIONINE_S-ADENOSYLHOMOCYSTEINE TRANSPORTER"/>
    <property type="match status" value="1"/>
</dbReference>
<dbReference type="RefSeq" id="WP_262064863.1">
    <property type="nucleotide sequence ID" value="NZ_JAMXOD010000002.1"/>
</dbReference>
<feature type="transmembrane region" description="Helical" evidence="7">
    <location>
        <begin position="92"/>
        <end position="116"/>
    </location>
</feature>
<evidence type="ECO:0000256" key="2">
    <source>
        <dbReference type="ARBA" id="ARBA00007362"/>
    </source>
</evidence>
<keyword evidence="3" id="KW-1003">Cell membrane</keyword>
<keyword evidence="6 7" id="KW-0472">Membrane</keyword>
<dbReference type="Pfam" id="PF00892">
    <property type="entry name" value="EamA"/>
    <property type="match status" value="2"/>
</dbReference>
<name>A0ABT1E5P4_9FIRM</name>
<feature type="transmembrane region" description="Helical" evidence="7">
    <location>
        <begin position="181"/>
        <end position="202"/>
    </location>
</feature>
<keyword evidence="4 7" id="KW-0812">Transmembrane</keyword>
<keyword evidence="5 7" id="KW-1133">Transmembrane helix</keyword>